<protein>
    <submittedName>
        <fullName evidence="1">Unannotated protein</fullName>
    </submittedName>
</protein>
<evidence type="ECO:0000313" key="1">
    <source>
        <dbReference type="EMBL" id="CAB4624797.1"/>
    </source>
</evidence>
<gene>
    <name evidence="1" type="ORF">UFOPK2001_00136</name>
</gene>
<dbReference type="Pfam" id="PF03883">
    <property type="entry name" value="H2O2_YaaD"/>
    <property type="match status" value="1"/>
</dbReference>
<dbReference type="InterPro" id="IPR005583">
    <property type="entry name" value="YaaA"/>
</dbReference>
<organism evidence="1">
    <name type="scientific">freshwater metagenome</name>
    <dbReference type="NCBI Taxonomy" id="449393"/>
    <lineage>
        <taxon>unclassified sequences</taxon>
        <taxon>metagenomes</taxon>
        <taxon>ecological metagenomes</taxon>
    </lineage>
</organism>
<dbReference type="PANTHER" id="PTHR30283:SF4">
    <property type="entry name" value="PEROXIDE STRESS RESISTANCE PROTEIN YAAA"/>
    <property type="match status" value="1"/>
</dbReference>
<dbReference type="AlphaFoldDB" id="A0A6J6IJW2"/>
<proteinExistence type="predicted"/>
<accession>A0A6J6IJW2</accession>
<dbReference type="PANTHER" id="PTHR30283">
    <property type="entry name" value="PEROXIDE STRESS RESPONSE PROTEIN YAAA"/>
    <property type="match status" value="1"/>
</dbReference>
<dbReference type="GO" id="GO:0033194">
    <property type="term" value="P:response to hydroperoxide"/>
    <property type="evidence" value="ECO:0007669"/>
    <property type="project" value="TreeGrafter"/>
</dbReference>
<sequence length="236" mass="25386">MLFLLPPSESKRPGGGLLTIDQVALTFGGLNKAREAVMDAAGAKELLTAPTMRALDRYTGTLYGALHGRGLKGTPTEHNSLTQSEVDRAKSTVLIQSAMFGLIPATDLIPEYKINATKTVNGLNLKKLWGEAHLAIWPRLTGGILIDLRSKTYGDLAPIPEGVEAYEVKVFVEREDGSREQLNHFNKKAKGQLVRAALTAATPPQTIKDLQKCAAKAGLKIEVTGSQLTVLTRSAT</sequence>
<dbReference type="GO" id="GO:0005829">
    <property type="term" value="C:cytosol"/>
    <property type="evidence" value="ECO:0007669"/>
    <property type="project" value="TreeGrafter"/>
</dbReference>
<name>A0A6J6IJW2_9ZZZZ</name>
<reference evidence="1" key="1">
    <citation type="submission" date="2020-05" db="EMBL/GenBank/DDBJ databases">
        <authorList>
            <person name="Chiriac C."/>
            <person name="Salcher M."/>
            <person name="Ghai R."/>
            <person name="Kavagutti S V."/>
        </authorList>
    </citation>
    <scope>NUCLEOTIDE SEQUENCE</scope>
</reference>
<dbReference type="EMBL" id="CAEZVN010000005">
    <property type="protein sequence ID" value="CAB4624797.1"/>
    <property type="molecule type" value="Genomic_DNA"/>
</dbReference>